<evidence type="ECO:0000313" key="2">
    <source>
        <dbReference type="Proteomes" id="UP000299102"/>
    </source>
</evidence>
<sequence length="160" mass="17568">MAPILRRRPHPAGVSTSLTSPSEWTVNNSLNEFYRLPKSPVGFALRSAHARLSEDVPNCPYTMSCSISGLTGIEFKCCRTNLIDDLREGHLPMATTEDNIMLEIGKKGRGHALYIFDVWAPNALGTPIDDHNVTTAVVLGLILVFPAMEKICMQLICASQ</sequence>
<dbReference type="Proteomes" id="UP000299102">
    <property type="component" value="Unassembled WGS sequence"/>
</dbReference>
<dbReference type="AlphaFoldDB" id="A0A4C1WST1"/>
<proteinExistence type="predicted"/>
<organism evidence="1 2">
    <name type="scientific">Eumeta variegata</name>
    <name type="common">Bagworm moth</name>
    <name type="synonym">Eumeta japonica</name>
    <dbReference type="NCBI Taxonomy" id="151549"/>
    <lineage>
        <taxon>Eukaryota</taxon>
        <taxon>Metazoa</taxon>
        <taxon>Ecdysozoa</taxon>
        <taxon>Arthropoda</taxon>
        <taxon>Hexapoda</taxon>
        <taxon>Insecta</taxon>
        <taxon>Pterygota</taxon>
        <taxon>Neoptera</taxon>
        <taxon>Endopterygota</taxon>
        <taxon>Lepidoptera</taxon>
        <taxon>Glossata</taxon>
        <taxon>Ditrysia</taxon>
        <taxon>Tineoidea</taxon>
        <taxon>Psychidae</taxon>
        <taxon>Oiketicinae</taxon>
        <taxon>Eumeta</taxon>
    </lineage>
</organism>
<protein>
    <submittedName>
        <fullName evidence="1">Uncharacterized protein</fullName>
    </submittedName>
</protein>
<gene>
    <name evidence="1" type="ORF">EVAR_31935_1</name>
</gene>
<name>A0A4C1WST1_EUMVA</name>
<comment type="caution">
    <text evidence="1">The sequence shown here is derived from an EMBL/GenBank/DDBJ whole genome shotgun (WGS) entry which is preliminary data.</text>
</comment>
<reference evidence="1 2" key="1">
    <citation type="journal article" date="2019" name="Commun. Biol.">
        <title>The bagworm genome reveals a unique fibroin gene that provides high tensile strength.</title>
        <authorList>
            <person name="Kono N."/>
            <person name="Nakamura H."/>
            <person name="Ohtoshi R."/>
            <person name="Tomita M."/>
            <person name="Numata K."/>
            <person name="Arakawa K."/>
        </authorList>
    </citation>
    <scope>NUCLEOTIDE SEQUENCE [LARGE SCALE GENOMIC DNA]</scope>
</reference>
<accession>A0A4C1WST1</accession>
<evidence type="ECO:0000313" key="1">
    <source>
        <dbReference type="EMBL" id="GBP53379.1"/>
    </source>
</evidence>
<keyword evidence="2" id="KW-1185">Reference proteome</keyword>
<dbReference type="EMBL" id="BGZK01000623">
    <property type="protein sequence ID" value="GBP53379.1"/>
    <property type="molecule type" value="Genomic_DNA"/>
</dbReference>